<accession>A0A3M8K840</accession>
<dbReference type="InterPro" id="IPR029058">
    <property type="entry name" value="AB_hydrolase_fold"/>
</dbReference>
<dbReference type="Gene3D" id="3.40.50.1820">
    <property type="entry name" value="alpha/beta hydrolase"/>
    <property type="match status" value="1"/>
</dbReference>
<evidence type="ECO:0000259" key="1">
    <source>
        <dbReference type="Pfam" id="PF12146"/>
    </source>
</evidence>
<evidence type="ECO:0000313" key="3">
    <source>
        <dbReference type="Proteomes" id="UP000266975"/>
    </source>
</evidence>
<gene>
    <name evidence="2" type="ORF">C5L39_03255</name>
</gene>
<feature type="domain" description="Serine aminopeptidase S33" evidence="1">
    <location>
        <begin position="56"/>
        <end position="312"/>
    </location>
</feature>
<name>A0A3M8K840_9CORY</name>
<dbReference type="GO" id="GO:0016787">
    <property type="term" value="F:hydrolase activity"/>
    <property type="evidence" value="ECO:0007669"/>
    <property type="project" value="UniProtKB-KW"/>
</dbReference>
<evidence type="ECO:0000313" key="2">
    <source>
        <dbReference type="EMBL" id="RNE49397.1"/>
    </source>
</evidence>
<dbReference type="RefSeq" id="WP_123047443.1">
    <property type="nucleotide sequence ID" value="NZ_PTJO01000003.1"/>
</dbReference>
<protein>
    <submittedName>
        <fullName evidence="2">Alpha/beta hydrolase</fullName>
    </submittedName>
</protein>
<sequence length="333" mass="37336">MSNPHVSQWREDILGPDFMNCEINFGPDPEGEGEAIASLVRYLPEGEPTPKDWASRRAILWVPGMTDYFFHAHLAHDLHEAGYAFYALDLRKCGRARVGNQRWHYSNDFRHYFPDLNAALDILSTEHSGVVPLAHSTGGLITALWADHLATNDSARHDQLDGIILNSPWLDMMYPRPLVVMGKPIVNLAGKLFPRLAIPGGNLGSYGSSLHISRHGTWEFDTVMKPLGGHPKYLGWLREVLRNQAKVHRNKIDVRVPVLTLCSAHSLLGKPYSAAADSADIVLDIEQIKRWAPQLGQEVTVRSIQGARHDVFLSTPYPLEEAMMITSNWLSRL</sequence>
<keyword evidence="2" id="KW-0378">Hydrolase</keyword>
<dbReference type="PANTHER" id="PTHR11614">
    <property type="entry name" value="PHOSPHOLIPASE-RELATED"/>
    <property type="match status" value="1"/>
</dbReference>
<proteinExistence type="predicted"/>
<keyword evidence="3" id="KW-1185">Reference proteome</keyword>
<organism evidence="2 3">
    <name type="scientific">Corynebacterium alimapuense</name>
    <dbReference type="NCBI Taxonomy" id="1576874"/>
    <lineage>
        <taxon>Bacteria</taxon>
        <taxon>Bacillati</taxon>
        <taxon>Actinomycetota</taxon>
        <taxon>Actinomycetes</taxon>
        <taxon>Mycobacteriales</taxon>
        <taxon>Corynebacteriaceae</taxon>
        <taxon>Corynebacterium</taxon>
    </lineage>
</organism>
<reference evidence="2 3" key="1">
    <citation type="submission" date="2018-02" db="EMBL/GenBank/DDBJ databases">
        <title>Corynebacterium alimpuense sp. nov., a marine obligate actinomycete isolated from sediments of Valparaiso bay, Chile.</title>
        <authorList>
            <person name="Claverias F."/>
            <person name="Gonzales-Siles L."/>
            <person name="Salva-Serra F."/>
            <person name="Inganaes E."/>
            <person name="Molin K."/>
            <person name="Cumsille A."/>
            <person name="Undabarrena A."/>
            <person name="Couve E."/>
            <person name="Moore E.R.B."/>
            <person name="Gomila M."/>
            <person name="Camara B."/>
        </authorList>
    </citation>
    <scope>NUCLEOTIDE SEQUENCE [LARGE SCALE GENOMIC DNA]</scope>
    <source>
        <strain evidence="2 3">CCUG 69366</strain>
    </source>
</reference>
<dbReference type="EMBL" id="PTJO01000003">
    <property type="protein sequence ID" value="RNE49397.1"/>
    <property type="molecule type" value="Genomic_DNA"/>
</dbReference>
<dbReference type="OrthoDB" id="9801217at2"/>
<dbReference type="InterPro" id="IPR022742">
    <property type="entry name" value="Hydrolase_4"/>
</dbReference>
<dbReference type="InterPro" id="IPR051044">
    <property type="entry name" value="MAG_DAG_Lipase"/>
</dbReference>
<dbReference type="AlphaFoldDB" id="A0A3M8K840"/>
<comment type="caution">
    <text evidence="2">The sequence shown here is derived from an EMBL/GenBank/DDBJ whole genome shotgun (WGS) entry which is preliminary data.</text>
</comment>
<dbReference type="Pfam" id="PF12146">
    <property type="entry name" value="Hydrolase_4"/>
    <property type="match status" value="1"/>
</dbReference>
<dbReference type="Proteomes" id="UP000266975">
    <property type="component" value="Unassembled WGS sequence"/>
</dbReference>
<dbReference type="SUPFAM" id="SSF53474">
    <property type="entry name" value="alpha/beta-Hydrolases"/>
    <property type="match status" value="1"/>
</dbReference>